<proteinExistence type="predicted"/>
<comment type="caution">
    <text evidence="1">The sequence shown here is derived from an EMBL/GenBank/DDBJ whole genome shotgun (WGS) entry which is preliminary data.</text>
</comment>
<sequence>MVLTGIQKPAFAFCDLRGGKYAWFKQDSTLVEPHSSNHQLMQFTNAIGLEGKFYAVSLLGILAVTEKIDSHFRITSLGTNRVVPSVPAMHFKEY</sequence>
<evidence type="ECO:0000313" key="1">
    <source>
        <dbReference type="EMBL" id="KAG5561816.1"/>
    </source>
</evidence>
<gene>
    <name evidence="1" type="ORF">RHGRI_004757</name>
</gene>
<organism evidence="1 2">
    <name type="scientific">Rhododendron griersonianum</name>
    <dbReference type="NCBI Taxonomy" id="479676"/>
    <lineage>
        <taxon>Eukaryota</taxon>
        <taxon>Viridiplantae</taxon>
        <taxon>Streptophyta</taxon>
        <taxon>Embryophyta</taxon>
        <taxon>Tracheophyta</taxon>
        <taxon>Spermatophyta</taxon>
        <taxon>Magnoliopsida</taxon>
        <taxon>eudicotyledons</taxon>
        <taxon>Gunneridae</taxon>
        <taxon>Pentapetalae</taxon>
        <taxon>asterids</taxon>
        <taxon>Ericales</taxon>
        <taxon>Ericaceae</taxon>
        <taxon>Ericoideae</taxon>
        <taxon>Rhodoreae</taxon>
        <taxon>Rhododendron</taxon>
    </lineage>
</organism>
<evidence type="ECO:0000313" key="2">
    <source>
        <dbReference type="Proteomes" id="UP000823749"/>
    </source>
</evidence>
<accession>A0AAV6LA57</accession>
<name>A0AAV6LA57_9ERIC</name>
<evidence type="ECO:0008006" key="3">
    <source>
        <dbReference type="Google" id="ProtNLM"/>
    </source>
</evidence>
<protein>
    <recommendedName>
        <fullName evidence="3">F-box protein</fullName>
    </recommendedName>
</protein>
<dbReference type="EMBL" id="JACTNZ010000002">
    <property type="protein sequence ID" value="KAG5561816.1"/>
    <property type="molecule type" value="Genomic_DNA"/>
</dbReference>
<keyword evidence="2" id="KW-1185">Reference proteome</keyword>
<reference evidence="1" key="1">
    <citation type="submission" date="2020-08" db="EMBL/GenBank/DDBJ databases">
        <title>Plant Genome Project.</title>
        <authorList>
            <person name="Zhang R.-G."/>
        </authorList>
    </citation>
    <scope>NUCLEOTIDE SEQUENCE</scope>
    <source>
        <strain evidence="1">WSP0</strain>
        <tissue evidence="1">Leaf</tissue>
    </source>
</reference>
<dbReference type="Proteomes" id="UP000823749">
    <property type="component" value="Chromosome 2"/>
</dbReference>
<dbReference type="AlphaFoldDB" id="A0AAV6LA57"/>